<dbReference type="Pfam" id="PF08281">
    <property type="entry name" value="Sigma70_r4_2"/>
    <property type="match status" value="1"/>
</dbReference>
<keyword evidence="8" id="KW-1185">Reference proteome</keyword>
<dbReference type="InterPro" id="IPR036388">
    <property type="entry name" value="WH-like_DNA-bd_sf"/>
</dbReference>
<dbReference type="GO" id="GO:0006352">
    <property type="term" value="P:DNA-templated transcription initiation"/>
    <property type="evidence" value="ECO:0007669"/>
    <property type="project" value="InterPro"/>
</dbReference>
<keyword evidence="4" id="KW-0804">Transcription</keyword>
<dbReference type="InterPro" id="IPR007627">
    <property type="entry name" value="RNA_pol_sigma70_r2"/>
</dbReference>
<evidence type="ECO:0000313" key="7">
    <source>
        <dbReference type="EMBL" id="TWT54773.1"/>
    </source>
</evidence>
<dbReference type="InterPro" id="IPR039425">
    <property type="entry name" value="RNA_pol_sigma-70-like"/>
</dbReference>
<evidence type="ECO:0000313" key="8">
    <source>
        <dbReference type="Proteomes" id="UP000316598"/>
    </source>
</evidence>
<name>A0A5C5WXP3_9BACT</name>
<keyword evidence="3" id="KW-0731">Sigma factor</keyword>
<organism evidence="7 8">
    <name type="scientific">Rubripirellula amarantea</name>
    <dbReference type="NCBI Taxonomy" id="2527999"/>
    <lineage>
        <taxon>Bacteria</taxon>
        <taxon>Pseudomonadati</taxon>
        <taxon>Planctomycetota</taxon>
        <taxon>Planctomycetia</taxon>
        <taxon>Pirellulales</taxon>
        <taxon>Pirellulaceae</taxon>
        <taxon>Rubripirellula</taxon>
    </lineage>
</organism>
<dbReference type="Gene3D" id="1.10.10.10">
    <property type="entry name" value="Winged helix-like DNA-binding domain superfamily/Winged helix DNA-binding domain"/>
    <property type="match status" value="1"/>
</dbReference>
<evidence type="ECO:0000256" key="1">
    <source>
        <dbReference type="ARBA" id="ARBA00010641"/>
    </source>
</evidence>
<keyword evidence="2" id="KW-0805">Transcription regulation</keyword>
<dbReference type="Gene3D" id="1.10.1740.10">
    <property type="match status" value="1"/>
</dbReference>
<evidence type="ECO:0000256" key="3">
    <source>
        <dbReference type="ARBA" id="ARBA00023082"/>
    </source>
</evidence>
<dbReference type="InterPro" id="IPR013324">
    <property type="entry name" value="RNA_pol_sigma_r3/r4-like"/>
</dbReference>
<dbReference type="GO" id="GO:0003677">
    <property type="term" value="F:DNA binding"/>
    <property type="evidence" value="ECO:0007669"/>
    <property type="project" value="InterPro"/>
</dbReference>
<evidence type="ECO:0000256" key="2">
    <source>
        <dbReference type="ARBA" id="ARBA00023015"/>
    </source>
</evidence>
<dbReference type="PANTHER" id="PTHR43133:SF51">
    <property type="entry name" value="RNA POLYMERASE SIGMA FACTOR"/>
    <property type="match status" value="1"/>
</dbReference>
<dbReference type="PANTHER" id="PTHR43133">
    <property type="entry name" value="RNA POLYMERASE ECF-TYPE SIGMA FACTO"/>
    <property type="match status" value="1"/>
</dbReference>
<evidence type="ECO:0000259" key="6">
    <source>
        <dbReference type="Pfam" id="PF08281"/>
    </source>
</evidence>
<dbReference type="AlphaFoldDB" id="A0A5C5WXP3"/>
<protein>
    <submittedName>
        <fullName evidence="7">ECF RNA polymerase sigma-E factor</fullName>
    </submittedName>
</protein>
<comment type="similarity">
    <text evidence="1">Belongs to the sigma-70 factor family. ECF subfamily.</text>
</comment>
<dbReference type="NCBIfam" id="TIGR02937">
    <property type="entry name" value="sigma70-ECF"/>
    <property type="match status" value="1"/>
</dbReference>
<feature type="domain" description="RNA polymerase sigma factor 70 region 4 type 2" evidence="6">
    <location>
        <begin position="151"/>
        <end position="192"/>
    </location>
</feature>
<gene>
    <name evidence="7" type="primary">rpoE_5</name>
    <name evidence="7" type="ORF">Pla22_24260</name>
</gene>
<dbReference type="SUPFAM" id="SSF88659">
    <property type="entry name" value="Sigma3 and sigma4 domains of RNA polymerase sigma factors"/>
    <property type="match status" value="1"/>
</dbReference>
<sequence>MSPSSYDHRSGLLQLAREGNASAIEDLFACYQHYLRLLAHSGLSSKVKTRVTVSDVIQETFLHAFEAFEQFRGASTGEFVAWIRSILVSRIADAHEKHLHAARRDVRREVSIDTIQANLSRSSMGLETIARDHLQKSPGSIVSQQEHAILVADAIGELPVDYQQVIVMRHFDGLSFEDIAERMDRSSGAIRMVWLRAIQKMKQVLKETQS</sequence>
<dbReference type="OrthoDB" id="265297at2"/>
<accession>A0A5C5WXP3</accession>
<dbReference type="InterPro" id="IPR013325">
    <property type="entry name" value="RNA_pol_sigma_r2"/>
</dbReference>
<dbReference type="EMBL" id="SJPI01000001">
    <property type="protein sequence ID" value="TWT54773.1"/>
    <property type="molecule type" value="Genomic_DNA"/>
</dbReference>
<evidence type="ECO:0000259" key="5">
    <source>
        <dbReference type="Pfam" id="PF04542"/>
    </source>
</evidence>
<dbReference type="Proteomes" id="UP000316598">
    <property type="component" value="Unassembled WGS sequence"/>
</dbReference>
<feature type="domain" description="RNA polymerase sigma-70 region 2" evidence="5">
    <location>
        <begin position="31"/>
        <end position="97"/>
    </location>
</feature>
<dbReference type="SUPFAM" id="SSF88946">
    <property type="entry name" value="Sigma2 domain of RNA polymerase sigma factors"/>
    <property type="match status" value="1"/>
</dbReference>
<dbReference type="CDD" id="cd06171">
    <property type="entry name" value="Sigma70_r4"/>
    <property type="match status" value="1"/>
</dbReference>
<comment type="caution">
    <text evidence="7">The sequence shown here is derived from an EMBL/GenBank/DDBJ whole genome shotgun (WGS) entry which is preliminary data.</text>
</comment>
<dbReference type="RefSeq" id="WP_146514766.1">
    <property type="nucleotide sequence ID" value="NZ_SJPI01000001.1"/>
</dbReference>
<proteinExistence type="inferred from homology"/>
<dbReference type="Pfam" id="PF04542">
    <property type="entry name" value="Sigma70_r2"/>
    <property type="match status" value="1"/>
</dbReference>
<dbReference type="InterPro" id="IPR014326">
    <property type="entry name" value="RNA_pol_sigma-70_Plancto"/>
</dbReference>
<dbReference type="NCBIfam" id="TIGR02984">
    <property type="entry name" value="Sig-70_plancto1"/>
    <property type="match status" value="1"/>
</dbReference>
<reference evidence="7 8" key="1">
    <citation type="submission" date="2019-02" db="EMBL/GenBank/DDBJ databases">
        <title>Deep-cultivation of Planctomycetes and their phenomic and genomic characterization uncovers novel biology.</title>
        <authorList>
            <person name="Wiegand S."/>
            <person name="Jogler M."/>
            <person name="Boedeker C."/>
            <person name="Pinto D."/>
            <person name="Vollmers J."/>
            <person name="Rivas-Marin E."/>
            <person name="Kohn T."/>
            <person name="Peeters S.H."/>
            <person name="Heuer A."/>
            <person name="Rast P."/>
            <person name="Oberbeckmann S."/>
            <person name="Bunk B."/>
            <person name="Jeske O."/>
            <person name="Meyerdierks A."/>
            <person name="Storesund J.E."/>
            <person name="Kallscheuer N."/>
            <person name="Luecker S."/>
            <person name="Lage O.M."/>
            <person name="Pohl T."/>
            <person name="Merkel B.J."/>
            <person name="Hornburger P."/>
            <person name="Mueller R.-W."/>
            <person name="Bruemmer F."/>
            <person name="Labrenz M."/>
            <person name="Spormann A.M."/>
            <person name="Op Den Camp H."/>
            <person name="Overmann J."/>
            <person name="Amann R."/>
            <person name="Jetten M.S.M."/>
            <person name="Mascher T."/>
            <person name="Medema M.H."/>
            <person name="Devos D.P."/>
            <person name="Kaster A.-K."/>
            <person name="Ovreas L."/>
            <person name="Rohde M."/>
            <person name="Galperin M.Y."/>
            <person name="Jogler C."/>
        </authorList>
    </citation>
    <scope>NUCLEOTIDE SEQUENCE [LARGE SCALE GENOMIC DNA]</scope>
    <source>
        <strain evidence="7 8">Pla22</strain>
    </source>
</reference>
<evidence type="ECO:0000256" key="4">
    <source>
        <dbReference type="ARBA" id="ARBA00023163"/>
    </source>
</evidence>
<dbReference type="InterPro" id="IPR014284">
    <property type="entry name" value="RNA_pol_sigma-70_dom"/>
</dbReference>
<dbReference type="InterPro" id="IPR013249">
    <property type="entry name" value="RNA_pol_sigma70_r4_t2"/>
</dbReference>
<dbReference type="GO" id="GO:0016987">
    <property type="term" value="F:sigma factor activity"/>
    <property type="evidence" value="ECO:0007669"/>
    <property type="project" value="UniProtKB-KW"/>
</dbReference>